<evidence type="ECO:0000313" key="2">
    <source>
        <dbReference type="EMBL" id="TVZ06958.1"/>
    </source>
</evidence>
<dbReference type="Pfam" id="PF12900">
    <property type="entry name" value="Pyridox_ox_2"/>
    <property type="match status" value="1"/>
</dbReference>
<evidence type="ECO:0000313" key="3">
    <source>
        <dbReference type="Proteomes" id="UP000460272"/>
    </source>
</evidence>
<sequence>MSTETTPLSSTPRTTLRRHRERGETDRTALYQVLDAGLVCHLGVVADGDPVVLPTAYGRDGDTLYLHGSSANGAFWAADGQRVCVTVTHLDGLVAARSVFSHSVNYRSAVIFGTASVVTDEDERWQALRVITDHLIPGRWAAARQPTTKEMAATAVMSLPLTEASVKIRTGMPKDDREDLELDVWAGVLPVSVTFGEPVPDPEQRGEIPLPAHIRDRAS</sequence>
<organism evidence="2 3">
    <name type="scientific">Trebonia kvetii</name>
    <dbReference type="NCBI Taxonomy" id="2480626"/>
    <lineage>
        <taxon>Bacteria</taxon>
        <taxon>Bacillati</taxon>
        <taxon>Actinomycetota</taxon>
        <taxon>Actinomycetes</taxon>
        <taxon>Streptosporangiales</taxon>
        <taxon>Treboniaceae</taxon>
        <taxon>Trebonia</taxon>
    </lineage>
</organism>
<dbReference type="InterPro" id="IPR024747">
    <property type="entry name" value="Pyridox_Oxase-rel"/>
</dbReference>
<evidence type="ECO:0000256" key="1">
    <source>
        <dbReference type="SAM" id="MobiDB-lite"/>
    </source>
</evidence>
<feature type="region of interest" description="Disordered" evidence="1">
    <location>
        <begin position="1"/>
        <end position="24"/>
    </location>
</feature>
<feature type="compositionally biased region" description="Low complexity" evidence="1">
    <location>
        <begin position="1"/>
        <end position="14"/>
    </location>
</feature>
<dbReference type="PANTHER" id="PTHR34071">
    <property type="entry name" value="5-NITROIMIDAZOLE ANTIBIOTICS RESISTANCE PROTEIN, NIMA-FAMILY-RELATED PROTEIN-RELATED"/>
    <property type="match status" value="1"/>
</dbReference>
<protein>
    <submittedName>
        <fullName evidence="2">Pyridoxamine 5'-phosphate oxidase family protein</fullName>
    </submittedName>
</protein>
<keyword evidence="3" id="KW-1185">Reference proteome</keyword>
<gene>
    <name evidence="2" type="ORF">EAS64_06405</name>
</gene>
<dbReference type="EMBL" id="RPFW01000001">
    <property type="protein sequence ID" value="TVZ06958.1"/>
    <property type="molecule type" value="Genomic_DNA"/>
</dbReference>
<dbReference type="PANTHER" id="PTHR34071:SF2">
    <property type="entry name" value="FLAVIN-NUCLEOTIDE-BINDING PROTEIN"/>
    <property type="match status" value="1"/>
</dbReference>
<dbReference type="Gene3D" id="2.30.110.10">
    <property type="entry name" value="Electron Transport, Fmn-binding Protein, Chain A"/>
    <property type="match status" value="1"/>
</dbReference>
<dbReference type="Proteomes" id="UP000460272">
    <property type="component" value="Unassembled WGS sequence"/>
</dbReference>
<proteinExistence type="predicted"/>
<accession>A0A6P2C6P3</accession>
<dbReference type="InterPro" id="IPR012349">
    <property type="entry name" value="Split_barrel_FMN-bd"/>
</dbReference>
<comment type="caution">
    <text evidence="2">The sequence shown here is derived from an EMBL/GenBank/DDBJ whole genome shotgun (WGS) entry which is preliminary data.</text>
</comment>
<dbReference type="OrthoDB" id="116031at2"/>
<feature type="region of interest" description="Disordered" evidence="1">
    <location>
        <begin position="198"/>
        <end position="219"/>
    </location>
</feature>
<reference evidence="2 3" key="1">
    <citation type="submission" date="2018-11" db="EMBL/GenBank/DDBJ databases">
        <title>Trebonia kvetii gen.nov., sp.nov., a novel acidophilic actinobacterium, and proposal of the new actinobacterial family Treboniaceae fam. nov.</title>
        <authorList>
            <person name="Rapoport D."/>
            <person name="Sagova-Mareckova M."/>
            <person name="Sedlacek I."/>
            <person name="Provaznik J."/>
            <person name="Kralova S."/>
            <person name="Pavlinic D."/>
            <person name="Benes V."/>
            <person name="Kopecky J."/>
        </authorList>
    </citation>
    <scope>NUCLEOTIDE SEQUENCE [LARGE SCALE GENOMIC DNA]</scope>
    <source>
        <strain evidence="2 3">15Tr583</strain>
    </source>
</reference>
<dbReference type="AlphaFoldDB" id="A0A6P2C6P3"/>
<name>A0A6P2C6P3_9ACTN</name>
<dbReference type="SUPFAM" id="SSF50475">
    <property type="entry name" value="FMN-binding split barrel"/>
    <property type="match status" value="1"/>
</dbReference>
<dbReference type="RefSeq" id="WP_145851714.1">
    <property type="nucleotide sequence ID" value="NZ_RPFW01000001.1"/>
</dbReference>